<gene>
    <name evidence="1" type="ORF">MM415B00380_0004</name>
</gene>
<sequence>MAGWHDTALVNVYPTTALPGAGTRDLDLSAIVGAQRCLVFLKVTCTNTSPIIAVREKDDPDNWIGTYSDSGHGSSHAIPAGAVSQSVGIVATTNADGVVEWQNTGTPTIRIDLIGWLDSTYSGATVYGPAAAPAAWTDLDMSAIVSAKPTLVFLKTTMTGGASEVIATRPDGDVDDWFDQGTEFKGCSQGRPRVVGNAQGYLVKTDAFGVIEHVSLTGGISYRTDLLHYENTGGEFVDCNFQVFASAAPPAAYTDLDLTQDTGANPTGIAGRSLCLLKLTRTKVAGGLKIVSFRTNGDADNWQGNSFTLSAGASSTSLTDGETTGIVVATDASGKIEWKASAVTDNFEVELIGYVPMLPPVISAELPVGIAELPDVAVSFLTADETGVVEASIDLDLTDPSLAVHNAIIGGAFQPGYSGTITAVGLGFQVTLTGHPPFVNGQWLASAYCEDTDGQGTGSNWFFTVVWTTPPSVIYTHPVEFTPDVDQIRFSVVDIYGLDTSSLSLSAVLTGDGEKTTHVGIIATVPQLGWDVTIVESDYTGVIPRRIDVVIRDWPMDLSVVYRRVEMVVDITSFVGVPL</sequence>
<reference evidence="1" key="1">
    <citation type="submission" date="2020-03" db="EMBL/GenBank/DDBJ databases">
        <title>The deep terrestrial virosphere.</title>
        <authorList>
            <person name="Holmfeldt K."/>
            <person name="Nilsson E."/>
            <person name="Simone D."/>
            <person name="Lopez-Fernandez M."/>
            <person name="Wu X."/>
            <person name="de Brujin I."/>
            <person name="Lundin D."/>
            <person name="Andersson A."/>
            <person name="Bertilsson S."/>
            <person name="Dopson M."/>
        </authorList>
    </citation>
    <scope>NUCLEOTIDE SEQUENCE</scope>
    <source>
        <strain evidence="1">MM415B00380</strain>
    </source>
</reference>
<dbReference type="AlphaFoldDB" id="A0A6M3J9N1"/>
<accession>A0A6M3J9N1</accession>
<organism evidence="1">
    <name type="scientific">viral metagenome</name>
    <dbReference type="NCBI Taxonomy" id="1070528"/>
    <lineage>
        <taxon>unclassified sequences</taxon>
        <taxon>metagenomes</taxon>
        <taxon>organismal metagenomes</taxon>
    </lineage>
</organism>
<name>A0A6M3J9N1_9ZZZZ</name>
<protein>
    <submittedName>
        <fullName evidence="1">Uncharacterized protein</fullName>
    </submittedName>
</protein>
<dbReference type="EMBL" id="MT141544">
    <property type="protein sequence ID" value="QJA65752.1"/>
    <property type="molecule type" value="Genomic_DNA"/>
</dbReference>
<evidence type="ECO:0000313" key="1">
    <source>
        <dbReference type="EMBL" id="QJA65752.1"/>
    </source>
</evidence>
<proteinExistence type="predicted"/>